<evidence type="ECO:0000313" key="5">
    <source>
        <dbReference type="Proteomes" id="UP000019384"/>
    </source>
</evidence>
<dbReference type="InterPro" id="IPR001509">
    <property type="entry name" value="Epimerase_deHydtase"/>
</dbReference>
<sequence>MATVLVSGASGFIALHIVDILLKKGYTVIATVRTTEEAVALHAKFEQIHPGAKLTFEIVPNIAANFAFEDALRGHPEIEYVIHTTSIAFGVGEDAESVFLKPAVNSTVNMFASIKKWGKSVRHVVFTSSLAAIMLTDKIQDSGFVHTEETWNDMDWDEAKTNQTSAYCAAKTLAERAAREFVRKEDVKFTLSTVNPTYVLGPQLFQEAQADKSLNAASQLINQALNLDPSSNGPFDSPSGLAVDVRDVALFHVLPLEDPEKFANSRLFMAQSKFCLQTILDVIRRNFPELQSQVPKGDSKAGEDVLKTTVMNFDNSKTLELADATLISFEKTICDSVRQVIDSRRDRADLRANAAKADATNVEPEATSA</sequence>
<proteinExistence type="inferred from homology"/>
<feature type="domain" description="NAD-dependent epimerase/dehydratase" evidence="3">
    <location>
        <begin position="4"/>
        <end position="261"/>
    </location>
</feature>
<dbReference type="GeneID" id="34522034"/>
<keyword evidence="5" id="KW-1185">Reference proteome</keyword>
<dbReference type="GO" id="GO:0016616">
    <property type="term" value="F:oxidoreductase activity, acting on the CH-OH group of donors, NAD or NADP as acceptor"/>
    <property type="evidence" value="ECO:0007669"/>
    <property type="project" value="TreeGrafter"/>
</dbReference>
<dbReference type="Gene3D" id="3.40.50.720">
    <property type="entry name" value="NAD(P)-binding Rossmann-like Domain"/>
    <property type="match status" value="1"/>
</dbReference>
<dbReference type="AlphaFoldDB" id="W6MPS8"/>
<dbReference type="OrthoDB" id="2735536at2759"/>
<organism evidence="4 5">
    <name type="scientific">Kuraishia capsulata CBS 1993</name>
    <dbReference type="NCBI Taxonomy" id="1382522"/>
    <lineage>
        <taxon>Eukaryota</taxon>
        <taxon>Fungi</taxon>
        <taxon>Dikarya</taxon>
        <taxon>Ascomycota</taxon>
        <taxon>Saccharomycotina</taxon>
        <taxon>Pichiomycetes</taxon>
        <taxon>Pichiales</taxon>
        <taxon>Pichiaceae</taxon>
        <taxon>Kuraishia</taxon>
    </lineage>
</organism>
<dbReference type="EMBL" id="HG793129">
    <property type="protein sequence ID" value="CDK28656.1"/>
    <property type="molecule type" value="Genomic_DNA"/>
</dbReference>
<name>W6MPS8_9ASCO</name>
<dbReference type="Proteomes" id="UP000019384">
    <property type="component" value="Unassembled WGS sequence"/>
</dbReference>
<dbReference type="InterPro" id="IPR036291">
    <property type="entry name" value="NAD(P)-bd_dom_sf"/>
</dbReference>
<dbReference type="STRING" id="1382522.W6MPS8"/>
<gene>
    <name evidence="4" type="ORF">KUCA_T00004640001</name>
</gene>
<comment type="similarity">
    <text evidence="2">Belongs to the NAD(P)-dependent epimerase/dehydratase family. Dihydroflavonol-4-reductase subfamily.</text>
</comment>
<dbReference type="HOGENOM" id="CLU_007383_9_2_1"/>
<reference evidence="4" key="2">
    <citation type="submission" date="2014-02" db="EMBL/GenBank/DDBJ databases">
        <title>Complete DNA sequence of /Kuraishia capsulata/ illustrates novel genomic features among budding yeasts (/Saccharomycotina/).</title>
        <authorList>
            <person name="Morales L."/>
            <person name="Noel B."/>
            <person name="Porcel B."/>
            <person name="Marcet-Houben M."/>
            <person name="Hullo M-F."/>
            <person name="Sacerdot C."/>
            <person name="Tekaia F."/>
            <person name="Leh-Louis V."/>
            <person name="Despons L."/>
            <person name="Khanna V."/>
            <person name="Aury J-M."/>
            <person name="Barbe V."/>
            <person name="Couloux A."/>
            <person name="Labadie K."/>
            <person name="Pelletier E."/>
            <person name="Souciet J-L."/>
            <person name="Boekhout T."/>
            <person name="Gabaldon T."/>
            <person name="Wincker P."/>
            <person name="Dujon B."/>
        </authorList>
    </citation>
    <scope>NUCLEOTIDE SEQUENCE</scope>
    <source>
        <strain evidence="4">CBS 1993</strain>
    </source>
</reference>
<dbReference type="InterPro" id="IPR050425">
    <property type="entry name" value="NAD(P)_dehydrat-like"/>
</dbReference>
<evidence type="ECO:0000256" key="1">
    <source>
        <dbReference type="ARBA" id="ARBA00023002"/>
    </source>
</evidence>
<dbReference type="PANTHER" id="PTHR10366:SF564">
    <property type="entry name" value="STEROL-4-ALPHA-CARBOXYLATE 3-DEHYDROGENASE, DECARBOXYLATING"/>
    <property type="match status" value="1"/>
</dbReference>
<dbReference type="SUPFAM" id="SSF51735">
    <property type="entry name" value="NAD(P)-binding Rossmann-fold domains"/>
    <property type="match status" value="1"/>
</dbReference>
<evidence type="ECO:0000256" key="2">
    <source>
        <dbReference type="ARBA" id="ARBA00023445"/>
    </source>
</evidence>
<keyword evidence="1" id="KW-0560">Oxidoreductase</keyword>
<dbReference type="RefSeq" id="XP_022460646.1">
    <property type="nucleotide sequence ID" value="XM_022601395.1"/>
</dbReference>
<evidence type="ECO:0000313" key="4">
    <source>
        <dbReference type="EMBL" id="CDK28656.1"/>
    </source>
</evidence>
<evidence type="ECO:0000259" key="3">
    <source>
        <dbReference type="Pfam" id="PF01370"/>
    </source>
</evidence>
<dbReference type="PANTHER" id="PTHR10366">
    <property type="entry name" value="NAD DEPENDENT EPIMERASE/DEHYDRATASE"/>
    <property type="match status" value="1"/>
</dbReference>
<dbReference type="Pfam" id="PF01370">
    <property type="entry name" value="Epimerase"/>
    <property type="match status" value="1"/>
</dbReference>
<protein>
    <recommendedName>
        <fullName evidence="3">NAD-dependent epimerase/dehydratase domain-containing protein</fullName>
    </recommendedName>
</protein>
<reference evidence="4" key="1">
    <citation type="submission" date="2013-12" db="EMBL/GenBank/DDBJ databases">
        <authorList>
            <person name="Genoscope - CEA"/>
        </authorList>
    </citation>
    <scope>NUCLEOTIDE SEQUENCE</scope>
    <source>
        <strain evidence="4">CBS 1993</strain>
    </source>
</reference>
<accession>W6MPS8</accession>